<feature type="chain" id="PRO_5031030245" description="NIPSNAP domain-containing protein" evidence="1">
    <location>
        <begin position="20"/>
        <end position="270"/>
    </location>
</feature>
<keyword evidence="1" id="KW-0732">Signal</keyword>
<gene>
    <name evidence="3" type="ORF">HDF15_000167</name>
</gene>
<dbReference type="InterPro" id="IPR012577">
    <property type="entry name" value="NIPSNAP"/>
</dbReference>
<dbReference type="Pfam" id="PF07978">
    <property type="entry name" value="NIPSNAP"/>
    <property type="match status" value="1"/>
</dbReference>
<name>A0A7W7ZLC1_9BACT</name>
<accession>A0A7W7ZLC1</accession>
<dbReference type="SUPFAM" id="SSF54909">
    <property type="entry name" value="Dimeric alpha+beta barrel"/>
    <property type="match status" value="1"/>
</dbReference>
<dbReference type="InterPro" id="IPR011008">
    <property type="entry name" value="Dimeric_a/b-barrel"/>
</dbReference>
<proteinExistence type="predicted"/>
<dbReference type="Gene3D" id="3.30.70.100">
    <property type="match status" value="2"/>
</dbReference>
<dbReference type="RefSeq" id="WP_184252380.1">
    <property type="nucleotide sequence ID" value="NZ_JACHIO010000001.1"/>
</dbReference>
<evidence type="ECO:0000256" key="1">
    <source>
        <dbReference type="SAM" id="SignalP"/>
    </source>
</evidence>
<sequence>MDRRNFLSSSLAASALSLAAGGDLLAQTATIADKSVPEYMDLRRYHLANGPGVKLTNDFFADALIPALNRLGIGPVGAFSVYFGPDSPSYYLLMPSLKLETLVTADLELAKDDVFMKAAAPFWDAPAAMPPYIRIESSLLRAFPGYPKVTPPVAAATKGKRIYHLRQYQSPTNMDHVRKVEMFHNGEFGIFAKAGATGVFYADTLVGPSLPNLTYMLSFPDMTSLEADWEKFSADPDWKKLSADSRFNLDPPTVSNVTSLVLRPLACSQV</sequence>
<comment type="caution">
    <text evidence="3">The sequence shown here is derived from an EMBL/GenBank/DDBJ whole genome shotgun (WGS) entry which is preliminary data.</text>
</comment>
<evidence type="ECO:0000313" key="3">
    <source>
        <dbReference type="EMBL" id="MBB5061842.1"/>
    </source>
</evidence>
<feature type="domain" description="NIPSNAP" evidence="2">
    <location>
        <begin position="163"/>
        <end position="269"/>
    </location>
</feature>
<dbReference type="AlphaFoldDB" id="A0A7W7ZLC1"/>
<feature type="signal peptide" evidence="1">
    <location>
        <begin position="1"/>
        <end position="19"/>
    </location>
</feature>
<reference evidence="3 4" key="1">
    <citation type="submission" date="2020-08" db="EMBL/GenBank/DDBJ databases">
        <title>Genomic Encyclopedia of Type Strains, Phase IV (KMG-V): Genome sequencing to study the core and pangenomes of soil and plant-associated prokaryotes.</title>
        <authorList>
            <person name="Whitman W."/>
        </authorList>
    </citation>
    <scope>NUCLEOTIDE SEQUENCE [LARGE SCALE GENOMIC DNA]</scope>
    <source>
        <strain evidence="3 4">X5P3</strain>
    </source>
</reference>
<dbReference type="EMBL" id="JACHIO010000001">
    <property type="protein sequence ID" value="MBB5061842.1"/>
    <property type="molecule type" value="Genomic_DNA"/>
</dbReference>
<dbReference type="Proteomes" id="UP000584867">
    <property type="component" value="Unassembled WGS sequence"/>
</dbReference>
<protein>
    <recommendedName>
        <fullName evidence="2">NIPSNAP domain-containing protein</fullName>
    </recommendedName>
</protein>
<evidence type="ECO:0000259" key="2">
    <source>
        <dbReference type="Pfam" id="PF07978"/>
    </source>
</evidence>
<evidence type="ECO:0000313" key="4">
    <source>
        <dbReference type="Proteomes" id="UP000584867"/>
    </source>
</evidence>
<organism evidence="3 4">
    <name type="scientific">Granulicella mallensis</name>
    <dbReference type="NCBI Taxonomy" id="940614"/>
    <lineage>
        <taxon>Bacteria</taxon>
        <taxon>Pseudomonadati</taxon>
        <taxon>Acidobacteriota</taxon>
        <taxon>Terriglobia</taxon>
        <taxon>Terriglobales</taxon>
        <taxon>Acidobacteriaceae</taxon>
        <taxon>Granulicella</taxon>
    </lineage>
</organism>